<feature type="signal peptide" evidence="1">
    <location>
        <begin position="1"/>
        <end position="25"/>
    </location>
</feature>
<dbReference type="EMBL" id="JBHTBW010000062">
    <property type="protein sequence ID" value="MFC7442842.1"/>
    <property type="molecule type" value="Genomic_DNA"/>
</dbReference>
<dbReference type="Proteomes" id="UP001596500">
    <property type="component" value="Unassembled WGS sequence"/>
</dbReference>
<organism evidence="2 3">
    <name type="scientific">Laceyella putida</name>
    <dbReference type="NCBI Taxonomy" id="110101"/>
    <lineage>
        <taxon>Bacteria</taxon>
        <taxon>Bacillati</taxon>
        <taxon>Bacillota</taxon>
        <taxon>Bacilli</taxon>
        <taxon>Bacillales</taxon>
        <taxon>Thermoactinomycetaceae</taxon>
        <taxon>Laceyella</taxon>
    </lineage>
</organism>
<dbReference type="PROSITE" id="PS51257">
    <property type="entry name" value="PROKAR_LIPOPROTEIN"/>
    <property type="match status" value="1"/>
</dbReference>
<evidence type="ECO:0000313" key="3">
    <source>
        <dbReference type="Proteomes" id="UP001596500"/>
    </source>
</evidence>
<feature type="chain" id="PRO_5046753984" description="Lipoprotein" evidence="1">
    <location>
        <begin position="26"/>
        <end position="131"/>
    </location>
</feature>
<dbReference type="RefSeq" id="WP_379866993.1">
    <property type="nucleotide sequence ID" value="NZ_JBHTBW010000062.1"/>
</dbReference>
<gene>
    <name evidence="2" type="ORF">ACFQNG_17350</name>
</gene>
<comment type="caution">
    <text evidence="2">The sequence shown here is derived from an EMBL/GenBank/DDBJ whole genome shotgun (WGS) entry which is preliminary data.</text>
</comment>
<sequence length="131" mass="14455">MGLTWGKKYKISAFLLCIMGVLVSACMNKSASGQLSGKSKHWEVTLAYQYEEAKGSEKVTIKYLGPDALVVGPVLVKVRDNVNITNHQRVMLDAKGTATVETVVQENANPDKKNVQVELEWNGFKEVLSLK</sequence>
<protein>
    <recommendedName>
        <fullName evidence="4">Lipoprotein</fullName>
    </recommendedName>
</protein>
<evidence type="ECO:0008006" key="4">
    <source>
        <dbReference type="Google" id="ProtNLM"/>
    </source>
</evidence>
<proteinExistence type="predicted"/>
<keyword evidence="1" id="KW-0732">Signal</keyword>
<evidence type="ECO:0000256" key="1">
    <source>
        <dbReference type="SAM" id="SignalP"/>
    </source>
</evidence>
<evidence type="ECO:0000313" key="2">
    <source>
        <dbReference type="EMBL" id="MFC7442842.1"/>
    </source>
</evidence>
<reference evidence="3" key="1">
    <citation type="journal article" date="2019" name="Int. J. Syst. Evol. Microbiol.">
        <title>The Global Catalogue of Microorganisms (GCM) 10K type strain sequencing project: providing services to taxonomists for standard genome sequencing and annotation.</title>
        <authorList>
            <consortium name="The Broad Institute Genomics Platform"/>
            <consortium name="The Broad Institute Genome Sequencing Center for Infectious Disease"/>
            <person name="Wu L."/>
            <person name="Ma J."/>
        </authorList>
    </citation>
    <scope>NUCLEOTIDE SEQUENCE [LARGE SCALE GENOMIC DNA]</scope>
    <source>
        <strain evidence="3">CGMCC 1.12942</strain>
    </source>
</reference>
<keyword evidence="3" id="KW-1185">Reference proteome</keyword>
<accession>A0ABW2RPA3</accession>
<name>A0ABW2RPA3_9BACL</name>